<evidence type="ECO:0000313" key="2">
    <source>
        <dbReference type="Proteomes" id="UP000309061"/>
    </source>
</evidence>
<gene>
    <name evidence="1" type="ORF">H2LOC_003875</name>
</gene>
<dbReference type="EMBL" id="CP046052">
    <property type="protein sequence ID" value="QGM44893.1"/>
    <property type="molecule type" value="Genomic_DNA"/>
</dbReference>
<dbReference type="KEGG" id="mhey:H2LOC_003875"/>
<dbReference type="RefSeq" id="WP_136495184.1">
    <property type="nucleotide sequence ID" value="NZ_CP046052.1"/>
</dbReference>
<keyword evidence="2" id="KW-1185">Reference proteome</keyword>
<dbReference type="Proteomes" id="UP000309061">
    <property type="component" value="Chromosome"/>
</dbReference>
<accession>A0A6B8KEM4</accession>
<proteinExistence type="predicted"/>
<organism evidence="1 2">
    <name type="scientific">Methylocystis heyeri</name>
    <dbReference type="NCBI Taxonomy" id="391905"/>
    <lineage>
        <taxon>Bacteria</taxon>
        <taxon>Pseudomonadati</taxon>
        <taxon>Pseudomonadota</taxon>
        <taxon>Alphaproteobacteria</taxon>
        <taxon>Hyphomicrobiales</taxon>
        <taxon>Methylocystaceae</taxon>
        <taxon>Methylocystis</taxon>
    </lineage>
</organism>
<evidence type="ECO:0000313" key="1">
    <source>
        <dbReference type="EMBL" id="QGM44893.1"/>
    </source>
</evidence>
<protein>
    <submittedName>
        <fullName evidence="1">Uncharacterized protein</fullName>
    </submittedName>
</protein>
<dbReference type="OrthoDB" id="7268120at2"/>
<reference evidence="1 2" key="1">
    <citation type="submission" date="2019-11" db="EMBL/GenBank/DDBJ databases">
        <title>The genome sequence of Methylocystis heyeri.</title>
        <authorList>
            <person name="Oshkin I.Y."/>
            <person name="Miroshnikov K."/>
            <person name="Dedysh S.N."/>
        </authorList>
    </citation>
    <scope>NUCLEOTIDE SEQUENCE [LARGE SCALE GENOMIC DNA]</scope>
    <source>
        <strain evidence="1 2">H2</strain>
    </source>
</reference>
<dbReference type="AlphaFoldDB" id="A0A6B8KEM4"/>
<sequence>MATQSLSTNITREEVVPVLGNPKDQDYKKVVEDICDLNWVGLSHDDVTNVAWIYYYFSAQFCENVGIARGLYPDDERLEELDRGERNTDNLSPYPGVVEKGERVDHDEFMRRTLTLTTIDEARRRRLQAIGAAYLDKVRSIDDVSRASSLASYEDGGLEKVFRQVLLATHWEGDLLQAFHHFLEGHIALDSDPETGHGSLCRHMAPNRHVYELWAAFKDSLIEGVPGLTR</sequence>
<name>A0A6B8KEM4_9HYPH</name>